<proteinExistence type="predicted"/>
<comment type="caution">
    <text evidence="2">The sequence shown here is derived from an EMBL/GenBank/DDBJ whole genome shotgun (WGS) entry which is preliminary data.</text>
</comment>
<feature type="transmembrane region" description="Helical" evidence="1">
    <location>
        <begin position="165"/>
        <end position="182"/>
    </location>
</feature>
<name>A0A0G0PJQ9_9BACT</name>
<feature type="transmembrane region" description="Helical" evidence="1">
    <location>
        <begin position="102"/>
        <end position="124"/>
    </location>
</feature>
<keyword evidence="1" id="KW-0472">Membrane</keyword>
<dbReference type="STRING" id="1618574.UT24_C0039G0002"/>
<feature type="transmembrane region" description="Helical" evidence="1">
    <location>
        <begin position="139"/>
        <end position="158"/>
    </location>
</feature>
<evidence type="ECO:0000313" key="3">
    <source>
        <dbReference type="Proteomes" id="UP000033881"/>
    </source>
</evidence>
<dbReference type="EMBL" id="LBWB01000039">
    <property type="protein sequence ID" value="KKQ98319.1"/>
    <property type="molecule type" value="Genomic_DNA"/>
</dbReference>
<dbReference type="AlphaFoldDB" id="A0A0G0PJQ9"/>
<reference evidence="2 3" key="1">
    <citation type="journal article" date="2015" name="Nature">
        <title>rRNA introns, odd ribosomes, and small enigmatic genomes across a large radiation of phyla.</title>
        <authorList>
            <person name="Brown C.T."/>
            <person name="Hug L.A."/>
            <person name="Thomas B.C."/>
            <person name="Sharon I."/>
            <person name="Castelle C.J."/>
            <person name="Singh A."/>
            <person name="Wilkins M.J."/>
            <person name="Williams K.H."/>
            <person name="Banfield J.F."/>
        </authorList>
    </citation>
    <scope>NUCLEOTIDE SEQUENCE [LARGE SCALE GENOMIC DNA]</scope>
</reference>
<sequence length="353" mass="40801">MINYLLPRDTIYTVVTDSTSKFDILKNLLGFPVKAVYETIFPPRLLLLISHKASALLPESLTGLSGTTAFDIFSERISLPVIGILIVSTLIFIFLKNKKKNLASEVFLIGLFFVILNSFVYALSPERPDPVPIIDSRNLYFPAIGSSLMLVSLFSLVFNKNKKMIIFFVSAFVTLNIFWLRWEINSLVSVAQVRKTILVQIKEENQKLPDRVIFYVESDKSYYGMPETEHIMPFQTNFGLNLFTWYAPTESFPSGFVDENYRFFLSALTEEGYREIGLRGFGYFRSFEFLKQAVQDNHLSSDFVIAYRYNSGTGRFVKSCEKFVYYKVVVAGVITDRILFQTFWWFFPTRRMV</sequence>
<evidence type="ECO:0000256" key="1">
    <source>
        <dbReference type="SAM" id="Phobius"/>
    </source>
</evidence>
<protein>
    <submittedName>
        <fullName evidence="2">Uncharacterized protein</fullName>
    </submittedName>
</protein>
<dbReference type="Proteomes" id="UP000033881">
    <property type="component" value="Unassembled WGS sequence"/>
</dbReference>
<keyword evidence="1" id="KW-0812">Transmembrane</keyword>
<gene>
    <name evidence="2" type="ORF">UT24_C0039G0002</name>
</gene>
<organism evidence="2 3">
    <name type="scientific">Candidatus Woesebacteria bacterium GW2011_GWB1_39_12</name>
    <dbReference type="NCBI Taxonomy" id="1618574"/>
    <lineage>
        <taxon>Bacteria</taxon>
        <taxon>Candidatus Woeseibacteriota</taxon>
    </lineage>
</organism>
<keyword evidence="1" id="KW-1133">Transmembrane helix</keyword>
<evidence type="ECO:0000313" key="2">
    <source>
        <dbReference type="EMBL" id="KKQ98319.1"/>
    </source>
</evidence>
<accession>A0A0G0PJQ9</accession>
<feature type="transmembrane region" description="Helical" evidence="1">
    <location>
        <begin position="77"/>
        <end position="95"/>
    </location>
</feature>